<dbReference type="Gene3D" id="3.30.70.260">
    <property type="match status" value="1"/>
</dbReference>
<evidence type="ECO:0000256" key="7">
    <source>
        <dbReference type="ARBA" id="ARBA00022970"/>
    </source>
</evidence>
<dbReference type="SUPFAM" id="SSF55021">
    <property type="entry name" value="ACT-like"/>
    <property type="match status" value="1"/>
</dbReference>
<evidence type="ECO:0000256" key="2">
    <source>
        <dbReference type="ARBA" id="ARBA00022448"/>
    </source>
</evidence>
<dbReference type="InterPro" id="IPR018449">
    <property type="entry name" value="NIL_domain"/>
</dbReference>
<evidence type="ECO:0000313" key="10">
    <source>
        <dbReference type="EMBL" id="MSS57353.1"/>
    </source>
</evidence>
<dbReference type="InterPro" id="IPR017871">
    <property type="entry name" value="ABC_transporter-like_CS"/>
</dbReference>
<evidence type="ECO:0000256" key="3">
    <source>
        <dbReference type="ARBA" id="ARBA00022475"/>
    </source>
</evidence>
<keyword evidence="7" id="KW-0029">Amino-acid transport</keyword>
<keyword evidence="8" id="KW-0472">Membrane</keyword>
<evidence type="ECO:0000256" key="5">
    <source>
        <dbReference type="ARBA" id="ARBA00022840"/>
    </source>
</evidence>
<comment type="similarity">
    <text evidence="1">Belongs to the ABC transporter superfamily.</text>
</comment>
<keyword evidence="6" id="KW-1278">Translocase</keyword>
<evidence type="ECO:0000256" key="4">
    <source>
        <dbReference type="ARBA" id="ARBA00022741"/>
    </source>
</evidence>
<keyword evidence="3" id="KW-1003">Cell membrane</keyword>
<dbReference type="EMBL" id="VUMN01000001">
    <property type="protein sequence ID" value="MSS57353.1"/>
    <property type="molecule type" value="Genomic_DNA"/>
</dbReference>
<protein>
    <submittedName>
        <fullName evidence="10">ATP-binding cassette domain-containing protein</fullName>
    </submittedName>
</protein>
<dbReference type="Pfam" id="PF09383">
    <property type="entry name" value="NIL"/>
    <property type="match status" value="1"/>
</dbReference>
<dbReference type="Gene3D" id="3.40.50.300">
    <property type="entry name" value="P-loop containing nucleotide triphosphate hydrolases"/>
    <property type="match status" value="1"/>
</dbReference>
<dbReference type="InterPro" id="IPR050086">
    <property type="entry name" value="MetN_ABC_transporter-like"/>
</dbReference>
<keyword evidence="2" id="KW-0813">Transport</keyword>
<comment type="caution">
    <text evidence="10">The sequence shown here is derived from an EMBL/GenBank/DDBJ whole genome shotgun (WGS) entry which is preliminary data.</text>
</comment>
<keyword evidence="11" id="KW-1185">Reference proteome</keyword>
<dbReference type="AlphaFoldDB" id="A0A7X2NQV2"/>
<dbReference type="PROSITE" id="PS00211">
    <property type="entry name" value="ABC_TRANSPORTER_1"/>
    <property type="match status" value="1"/>
</dbReference>
<evidence type="ECO:0000313" key="11">
    <source>
        <dbReference type="Proteomes" id="UP000461880"/>
    </source>
</evidence>
<dbReference type="PROSITE" id="PS50893">
    <property type="entry name" value="ABC_TRANSPORTER_2"/>
    <property type="match status" value="1"/>
</dbReference>
<dbReference type="Proteomes" id="UP000461880">
    <property type="component" value="Unassembled WGS sequence"/>
</dbReference>
<dbReference type="GO" id="GO:0016887">
    <property type="term" value="F:ATP hydrolysis activity"/>
    <property type="evidence" value="ECO:0007669"/>
    <property type="project" value="InterPro"/>
</dbReference>
<dbReference type="SMART" id="SM00930">
    <property type="entry name" value="NIL"/>
    <property type="match status" value="1"/>
</dbReference>
<sequence>MIEIRNISKTFYMKDNEIHAVDDVSLKIADGEIYGVIGYSGAGKSTLVRCINFLETPDSGEIMIGGFGTISARKGKMYYIPEGASSKPENAKPVSEKDLNRMRRSIGMIFQHFNLLDRSTVYENVAFPLRYSGKSKAEIDAKVKELLNLVDLGDRLNSYPSELSGGQKQRVAIARALANDPKILLSDEATSALDPDVTESILKLLKDLNQKLGVTIVMITHEMAVIKEICQRVAVMENGKVVEEGPVYDIFSHPVEPITKRFVSKSSGLGNVNRLLSEDSTLVRTDKDSRLLKLQFDENSVGDAMISMVSRKFEVDLNIVIANVEMLQGKPLGGMIVLIRGDRSKIGEAIEFMKSCQVQVEAIENERIS</sequence>
<dbReference type="SMART" id="SM00382">
    <property type="entry name" value="AAA"/>
    <property type="match status" value="1"/>
</dbReference>
<dbReference type="CDD" id="cd03258">
    <property type="entry name" value="ABC_MetN_methionine_transporter"/>
    <property type="match status" value="1"/>
</dbReference>
<gene>
    <name evidence="10" type="ORF">FYJ51_00310</name>
</gene>
<dbReference type="Pfam" id="PF00005">
    <property type="entry name" value="ABC_tran"/>
    <property type="match status" value="1"/>
</dbReference>
<dbReference type="GO" id="GO:0006865">
    <property type="term" value="P:amino acid transport"/>
    <property type="evidence" value="ECO:0007669"/>
    <property type="project" value="UniProtKB-KW"/>
</dbReference>
<dbReference type="InterPro" id="IPR041701">
    <property type="entry name" value="MetN_ABC"/>
</dbReference>
<dbReference type="RefSeq" id="WP_105303622.1">
    <property type="nucleotide sequence ID" value="NZ_VUMN01000001.1"/>
</dbReference>
<evidence type="ECO:0000256" key="8">
    <source>
        <dbReference type="ARBA" id="ARBA00023136"/>
    </source>
</evidence>
<keyword evidence="4" id="KW-0547">Nucleotide-binding</keyword>
<name>A0A7X2NQV2_9FIRM</name>
<organism evidence="10 11">
    <name type="scientific">Stecheria intestinalis</name>
    <dbReference type="NCBI Taxonomy" id="2606630"/>
    <lineage>
        <taxon>Bacteria</taxon>
        <taxon>Bacillati</taxon>
        <taxon>Bacillota</taxon>
        <taxon>Erysipelotrichia</taxon>
        <taxon>Erysipelotrichales</taxon>
        <taxon>Erysipelotrichaceae</taxon>
        <taxon>Stecheria</taxon>
    </lineage>
</organism>
<evidence type="ECO:0000259" key="9">
    <source>
        <dbReference type="PROSITE" id="PS50893"/>
    </source>
</evidence>
<dbReference type="PANTHER" id="PTHR43166">
    <property type="entry name" value="AMINO ACID IMPORT ATP-BINDING PROTEIN"/>
    <property type="match status" value="1"/>
</dbReference>
<dbReference type="GO" id="GO:0005886">
    <property type="term" value="C:plasma membrane"/>
    <property type="evidence" value="ECO:0007669"/>
    <property type="project" value="UniProtKB-ARBA"/>
</dbReference>
<dbReference type="SUPFAM" id="SSF52540">
    <property type="entry name" value="P-loop containing nucleoside triphosphate hydrolases"/>
    <property type="match status" value="1"/>
</dbReference>
<feature type="domain" description="ABC transporter" evidence="9">
    <location>
        <begin position="2"/>
        <end position="263"/>
    </location>
</feature>
<reference evidence="10 11" key="1">
    <citation type="submission" date="2019-08" db="EMBL/GenBank/DDBJ databases">
        <title>In-depth cultivation of the pig gut microbiome towards novel bacterial diversity and tailored functional studies.</title>
        <authorList>
            <person name="Wylensek D."/>
            <person name="Hitch T.C.A."/>
            <person name="Clavel T."/>
        </authorList>
    </citation>
    <scope>NUCLEOTIDE SEQUENCE [LARGE SCALE GENOMIC DNA]</scope>
    <source>
        <strain evidence="10 11">Oil+RF-744-GAM-WT-6</strain>
    </source>
</reference>
<dbReference type="PANTHER" id="PTHR43166:SF30">
    <property type="entry name" value="METHIONINE IMPORT ATP-BINDING PROTEIN METN"/>
    <property type="match status" value="1"/>
</dbReference>
<dbReference type="FunFam" id="3.40.50.300:FF:000056">
    <property type="entry name" value="Cell division ATP-binding protein FtsE"/>
    <property type="match status" value="1"/>
</dbReference>
<dbReference type="GO" id="GO:0005524">
    <property type="term" value="F:ATP binding"/>
    <property type="evidence" value="ECO:0007669"/>
    <property type="project" value="UniProtKB-KW"/>
</dbReference>
<dbReference type="InterPro" id="IPR027417">
    <property type="entry name" value="P-loop_NTPase"/>
</dbReference>
<keyword evidence="5 10" id="KW-0067">ATP-binding</keyword>
<dbReference type="InterPro" id="IPR003439">
    <property type="entry name" value="ABC_transporter-like_ATP-bd"/>
</dbReference>
<dbReference type="InterPro" id="IPR003593">
    <property type="entry name" value="AAA+_ATPase"/>
</dbReference>
<dbReference type="InterPro" id="IPR045865">
    <property type="entry name" value="ACT-like_dom_sf"/>
</dbReference>
<evidence type="ECO:0000256" key="1">
    <source>
        <dbReference type="ARBA" id="ARBA00005417"/>
    </source>
</evidence>
<evidence type="ECO:0000256" key="6">
    <source>
        <dbReference type="ARBA" id="ARBA00022967"/>
    </source>
</evidence>
<proteinExistence type="inferred from homology"/>
<accession>A0A7X2NQV2</accession>